<evidence type="ECO:0000313" key="3">
    <source>
        <dbReference type="Proteomes" id="UP000016922"/>
    </source>
</evidence>
<dbReference type="Proteomes" id="UP000016922">
    <property type="component" value="Unassembled WGS sequence"/>
</dbReference>
<dbReference type="HOGENOM" id="CLU_058500_0_0_1"/>
<dbReference type="eggNOG" id="ENOG502SDQB">
    <property type="taxonomic scope" value="Eukaryota"/>
</dbReference>
<dbReference type="EMBL" id="KE145367">
    <property type="protein sequence ID" value="EPE29733.1"/>
    <property type="molecule type" value="Genomic_DNA"/>
</dbReference>
<evidence type="ECO:0000256" key="1">
    <source>
        <dbReference type="SAM" id="MobiDB-lite"/>
    </source>
</evidence>
<dbReference type="InterPro" id="IPR053225">
    <property type="entry name" value="Acyl-CoA_N-acyltransferase"/>
</dbReference>
<reference evidence="2 3" key="1">
    <citation type="journal article" date="2013" name="BMC Genomics">
        <title>Genomics-driven discovery of the pneumocandin biosynthetic gene cluster in the fungus Glarea lozoyensis.</title>
        <authorList>
            <person name="Chen L."/>
            <person name="Yue Q."/>
            <person name="Zhang X."/>
            <person name="Xiang M."/>
            <person name="Wang C."/>
            <person name="Li S."/>
            <person name="Che Y."/>
            <person name="Ortiz-Lopez F.J."/>
            <person name="Bills G.F."/>
            <person name="Liu X."/>
            <person name="An Z."/>
        </authorList>
    </citation>
    <scope>NUCLEOTIDE SEQUENCE [LARGE SCALE GENOMIC DNA]</scope>
    <source>
        <strain evidence="3">ATCC 20868 / MF5171</strain>
    </source>
</reference>
<dbReference type="AlphaFoldDB" id="S3DTK0"/>
<keyword evidence="3" id="KW-1185">Reference proteome</keyword>
<gene>
    <name evidence="2" type="ORF">GLAREA_00893</name>
</gene>
<dbReference type="PANTHER" id="PTHR20958:SF6">
    <property type="entry name" value="GLYCINE N-ACYLTRANSFERASE-LIKE PROTEIN"/>
    <property type="match status" value="1"/>
</dbReference>
<dbReference type="GeneID" id="19459951"/>
<dbReference type="PANTHER" id="PTHR20958">
    <property type="entry name" value="GLYCINE N-ACYLTRANSFERASE-LIKE PROTEIN"/>
    <property type="match status" value="1"/>
</dbReference>
<name>S3DTK0_GLAL2</name>
<dbReference type="STRING" id="1116229.S3DTK0"/>
<keyword evidence="2" id="KW-0012">Acyltransferase</keyword>
<dbReference type="Gene3D" id="3.40.630.30">
    <property type="match status" value="1"/>
</dbReference>
<dbReference type="SUPFAM" id="SSF55729">
    <property type="entry name" value="Acyl-CoA N-acyltransferases (Nat)"/>
    <property type="match status" value="1"/>
</dbReference>
<organism evidence="2 3">
    <name type="scientific">Glarea lozoyensis (strain ATCC 20868 / MF5171)</name>
    <dbReference type="NCBI Taxonomy" id="1116229"/>
    <lineage>
        <taxon>Eukaryota</taxon>
        <taxon>Fungi</taxon>
        <taxon>Dikarya</taxon>
        <taxon>Ascomycota</taxon>
        <taxon>Pezizomycotina</taxon>
        <taxon>Leotiomycetes</taxon>
        <taxon>Helotiales</taxon>
        <taxon>Helotiaceae</taxon>
        <taxon>Glarea</taxon>
    </lineage>
</organism>
<feature type="compositionally biased region" description="Polar residues" evidence="1">
    <location>
        <begin position="70"/>
        <end position="84"/>
    </location>
</feature>
<dbReference type="OrthoDB" id="61870at2759"/>
<protein>
    <submittedName>
        <fullName evidence="2">Acyl-CoA N-acyltransferases (Nat)</fullName>
    </submittedName>
</protein>
<sequence>MATQPPIQFHRYTQSDALQLFPALLAPHLPLSNPIYNRLQSPLNTPSRHCLFAASFPPESLPSSLKPSSQENNDNSPASPSSEPFTILFTDRSRTTESQIWLFSSLLTHSTLTSSQTLTLKSQIKSAISFILTTAIPEAPGWPFSPILRFAAVHEPIAKLIQQIYGDAVEYLTWWNVWVLSIHTLKPTAVRGSLPEGYTTSRVPESQIHKVVSTSSIPRNPETLKRQANICILDPEKEMVAWAYIGVDGSLATLYVEPAYRGMGFAKVVARGLLRGAEGGMFADLGVRGSGWCHADVGEGNGGSEGVMGGLGARVGWRCAYLRVNGELVKD</sequence>
<dbReference type="GO" id="GO:0016746">
    <property type="term" value="F:acyltransferase activity"/>
    <property type="evidence" value="ECO:0007669"/>
    <property type="project" value="UniProtKB-KW"/>
</dbReference>
<dbReference type="RefSeq" id="XP_008083842.1">
    <property type="nucleotide sequence ID" value="XM_008085651.1"/>
</dbReference>
<keyword evidence="2" id="KW-0808">Transferase</keyword>
<dbReference type="KEGG" id="glz:GLAREA_00893"/>
<dbReference type="InterPro" id="IPR016181">
    <property type="entry name" value="Acyl_CoA_acyltransferase"/>
</dbReference>
<evidence type="ECO:0000313" key="2">
    <source>
        <dbReference type="EMBL" id="EPE29733.1"/>
    </source>
</evidence>
<proteinExistence type="predicted"/>
<dbReference type="OMA" id="EPFTILF"/>
<accession>S3DTK0</accession>
<feature type="region of interest" description="Disordered" evidence="1">
    <location>
        <begin position="61"/>
        <end position="84"/>
    </location>
</feature>